<evidence type="ECO:0000313" key="2">
    <source>
        <dbReference type="EMBL" id="EIJ42464.1"/>
    </source>
</evidence>
<gene>
    <name evidence="2" type="ORF">BegalDRAFT_1584</name>
</gene>
<proteinExistence type="predicted"/>
<protein>
    <submittedName>
        <fullName evidence="2">ABC-type uncharacterized transport system, auxiliary component</fullName>
    </submittedName>
</protein>
<dbReference type="Gene3D" id="3.40.50.10610">
    <property type="entry name" value="ABC-type transport auxiliary lipoprotein component"/>
    <property type="match status" value="1"/>
</dbReference>
<dbReference type="AlphaFoldDB" id="I3CFS1"/>
<evidence type="ECO:0000259" key="1">
    <source>
        <dbReference type="Pfam" id="PF03886"/>
    </source>
</evidence>
<dbReference type="Proteomes" id="UP000005744">
    <property type="component" value="Unassembled WGS sequence"/>
</dbReference>
<dbReference type="STRING" id="395493.BegalDRAFT_1584"/>
<feature type="domain" description="ABC-type transport auxiliary lipoprotein component" evidence="1">
    <location>
        <begin position="49"/>
        <end position="190"/>
    </location>
</feature>
<dbReference type="SUPFAM" id="SSF159594">
    <property type="entry name" value="XCC0632-like"/>
    <property type="match status" value="1"/>
</dbReference>
<dbReference type="EMBL" id="JH600070">
    <property type="protein sequence ID" value="EIJ42464.1"/>
    <property type="molecule type" value="Genomic_DNA"/>
</dbReference>
<dbReference type="InterPro" id="IPR005586">
    <property type="entry name" value="ABC_trans_aux"/>
</dbReference>
<organism evidence="2 3">
    <name type="scientific">Beggiatoa alba B18LD</name>
    <dbReference type="NCBI Taxonomy" id="395493"/>
    <lineage>
        <taxon>Bacteria</taxon>
        <taxon>Pseudomonadati</taxon>
        <taxon>Pseudomonadota</taxon>
        <taxon>Gammaproteobacteria</taxon>
        <taxon>Thiotrichales</taxon>
        <taxon>Thiotrichaceae</taxon>
        <taxon>Beggiatoa</taxon>
    </lineage>
</organism>
<dbReference type="RefSeq" id="WP_002685432.1">
    <property type="nucleotide sequence ID" value="NZ_JH600070.1"/>
</dbReference>
<dbReference type="HOGENOM" id="CLU_102844_0_0_6"/>
<dbReference type="OrthoDB" id="5624722at2"/>
<evidence type="ECO:0000313" key="3">
    <source>
        <dbReference type="Proteomes" id="UP000005744"/>
    </source>
</evidence>
<keyword evidence="3" id="KW-1185">Reference proteome</keyword>
<name>I3CFS1_9GAMM</name>
<dbReference type="PROSITE" id="PS51257">
    <property type="entry name" value="PROKAR_LIPOPROTEIN"/>
    <property type="match status" value="1"/>
</dbReference>
<dbReference type="eggNOG" id="COG3218">
    <property type="taxonomic scope" value="Bacteria"/>
</dbReference>
<sequence>MKTYHGIIYLLLFSISACNPLRKEDIPVQNYFFDLPLQTITLTETGKTLLVSMPQATSGYDRVEQTYIRTPATLETYNHTQWVDTPARMLLPLLVNRLEATGKFGAVLSASTASMLGEYRLDTEILRIQQEFLSPNNQVRFMLRAQLLNMEHQQIIATRVFEAVAPTNTPDADGGAKAMNQAIATVLQEITQFVLAHIQ</sequence>
<dbReference type="Pfam" id="PF03886">
    <property type="entry name" value="ABC_trans_aux"/>
    <property type="match status" value="1"/>
</dbReference>
<accession>I3CFS1</accession>
<reference evidence="2 3" key="1">
    <citation type="submission" date="2011-11" db="EMBL/GenBank/DDBJ databases">
        <title>Improved High-Quality Draft sequence of Beggiatoa alba B18lD.</title>
        <authorList>
            <consortium name="US DOE Joint Genome Institute"/>
            <person name="Lucas S."/>
            <person name="Han J."/>
            <person name="Lapidus A."/>
            <person name="Cheng J.-F."/>
            <person name="Goodwin L."/>
            <person name="Pitluck S."/>
            <person name="Peters L."/>
            <person name="Mikhailova N."/>
            <person name="Held B."/>
            <person name="Detter J.C."/>
            <person name="Han C."/>
            <person name="Tapia R."/>
            <person name="Land M."/>
            <person name="Hauser L."/>
            <person name="Kyrpides N."/>
            <person name="Ivanova N."/>
            <person name="Pagani I."/>
            <person name="Samuel K."/>
            <person name="Teske A."/>
            <person name="Mueller J."/>
            <person name="Woyke T."/>
        </authorList>
    </citation>
    <scope>NUCLEOTIDE SEQUENCE [LARGE SCALE GENOMIC DNA]</scope>
    <source>
        <strain evidence="2 3">B18LD</strain>
    </source>
</reference>